<dbReference type="GO" id="GO:0004499">
    <property type="term" value="F:N,N-dimethylaniline monooxygenase activity"/>
    <property type="evidence" value="ECO:0007669"/>
    <property type="project" value="InterPro"/>
</dbReference>
<comment type="caution">
    <text evidence="7">The sequence shown here is derived from an EMBL/GenBank/DDBJ whole genome shotgun (WGS) entry which is preliminary data.</text>
</comment>
<dbReference type="PRINTS" id="PR00368">
    <property type="entry name" value="FADPNR"/>
</dbReference>
<dbReference type="PIRSF" id="PIRSF000332">
    <property type="entry name" value="FMO"/>
    <property type="match status" value="1"/>
</dbReference>
<keyword evidence="2 6" id="KW-0285">Flavoprotein</keyword>
<comment type="similarity">
    <text evidence="1 6">Belongs to the FMO family.</text>
</comment>
<dbReference type="GO" id="GO:0050660">
    <property type="term" value="F:flavin adenine dinucleotide binding"/>
    <property type="evidence" value="ECO:0007669"/>
    <property type="project" value="InterPro"/>
</dbReference>
<name>A0A835DQ41_TETSI</name>
<proteinExistence type="inferred from homology"/>
<dbReference type="AlphaFoldDB" id="A0A835DQ41"/>
<evidence type="ECO:0000256" key="1">
    <source>
        <dbReference type="ARBA" id="ARBA00009183"/>
    </source>
</evidence>
<evidence type="ECO:0000256" key="6">
    <source>
        <dbReference type="RuleBase" id="RU361177"/>
    </source>
</evidence>
<comment type="catalytic activity">
    <reaction evidence="5">
        <text>indole-3-pyruvate + NADPH + O2 + H(+) = (indol-3-yl)acetate + CO2 + NADP(+) + H2O</text>
        <dbReference type="Rhea" id="RHEA:34331"/>
        <dbReference type="ChEBI" id="CHEBI:15377"/>
        <dbReference type="ChEBI" id="CHEBI:15378"/>
        <dbReference type="ChEBI" id="CHEBI:15379"/>
        <dbReference type="ChEBI" id="CHEBI:16526"/>
        <dbReference type="ChEBI" id="CHEBI:17640"/>
        <dbReference type="ChEBI" id="CHEBI:30854"/>
        <dbReference type="ChEBI" id="CHEBI:57783"/>
        <dbReference type="ChEBI" id="CHEBI:58349"/>
        <dbReference type="EC" id="1.14.13.168"/>
    </reaction>
</comment>
<dbReference type="InterPro" id="IPR000960">
    <property type="entry name" value="Flavin_mOase"/>
</dbReference>
<dbReference type="GO" id="GO:0103075">
    <property type="term" value="F:indole-3-pyruvate monooxygenase activity"/>
    <property type="evidence" value="ECO:0007669"/>
    <property type="project" value="UniProtKB-EC"/>
</dbReference>
<dbReference type="Pfam" id="PF00743">
    <property type="entry name" value="FMO-like"/>
    <property type="match status" value="1"/>
</dbReference>
<keyword evidence="4 6" id="KW-0560">Oxidoreductase</keyword>
<evidence type="ECO:0000256" key="3">
    <source>
        <dbReference type="ARBA" id="ARBA00022827"/>
    </source>
</evidence>
<evidence type="ECO:0000256" key="2">
    <source>
        <dbReference type="ARBA" id="ARBA00022630"/>
    </source>
</evidence>
<evidence type="ECO:0000256" key="5">
    <source>
        <dbReference type="ARBA" id="ARBA00047707"/>
    </source>
</evidence>
<dbReference type="EC" id="1.-.-.-" evidence="6"/>
<dbReference type="SUPFAM" id="SSF51905">
    <property type="entry name" value="FAD/NAD(P)-binding domain"/>
    <property type="match status" value="2"/>
</dbReference>
<dbReference type="EMBL" id="JABCRI010000002">
    <property type="protein sequence ID" value="KAF8411691.1"/>
    <property type="molecule type" value="Genomic_DNA"/>
</dbReference>
<evidence type="ECO:0000256" key="4">
    <source>
        <dbReference type="ARBA" id="ARBA00023002"/>
    </source>
</evidence>
<dbReference type="GO" id="GO:0050661">
    <property type="term" value="F:NADP binding"/>
    <property type="evidence" value="ECO:0007669"/>
    <property type="project" value="InterPro"/>
</dbReference>
<evidence type="ECO:0000313" key="7">
    <source>
        <dbReference type="EMBL" id="KAF8411691.1"/>
    </source>
</evidence>
<dbReference type="PRINTS" id="PR00469">
    <property type="entry name" value="PNDRDTASEII"/>
</dbReference>
<organism evidence="7 8">
    <name type="scientific">Tetracentron sinense</name>
    <name type="common">Spur-leaf</name>
    <dbReference type="NCBI Taxonomy" id="13715"/>
    <lineage>
        <taxon>Eukaryota</taxon>
        <taxon>Viridiplantae</taxon>
        <taxon>Streptophyta</taxon>
        <taxon>Embryophyta</taxon>
        <taxon>Tracheophyta</taxon>
        <taxon>Spermatophyta</taxon>
        <taxon>Magnoliopsida</taxon>
        <taxon>Trochodendrales</taxon>
        <taxon>Trochodendraceae</taxon>
        <taxon>Tetracentron</taxon>
    </lineage>
</organism>
<dbReference type="InterPro" id="IPR020946">
    <property type="entry name" value="Flavin_mOase-like"/>
</dbReference>
<dbReference type="OrthoDB" id="66881at2759"/>
<dbReference type="PANTHER" id="PTHR43539:SF9">
    <property type="entry name" value="INDOLE-3-PYRUVATE MONOOXYGENASE YUCCA11-RELATED"/>
    <property type="match status" value="1"/>
</dbReference>
<accession>A0A835DQ41</accession>
<comment type="cofactor">
    <cofactor evidence="6">
        <name>FAD</name>
        <dbReference type="ChEBI" id="CHEBI:57692"/>
    </cofactor>
</comment>
<dbReference type="InterPro" id="IPR036188">
    <property type="entry name" value="FAD/NAD-bd_sf"/>
</dbReference>
<keyword evidence="6" id="KW-0503">Monooxygenase</keyword>
<reference evidence="7 8" key="1">
    <citation type="submission" date="2020-04" db="EMBL/GenBank/DDBJ databases">
        <title>Plant Genome Project.</title>
        <authorList>
            <person name="Zhang R.-G."/>
        </authorList>
    </citation>
    <scope>NUCLEOTIDE SEQUENCE [LARGE SCALE GENOMIC DNA]</scope>
    <source>
        <strain evidence="7">YNK0</strain>
        <tissue evidence="7">Leaf</tissue>
    </source>
</reference>
<dbReference type="PANTHER" id="PTHR43539">
    <property type="entry name" value="FLAVIN-BINDING MONOOXYGENASE-LIKE PROTEIN (AFU_ORTHOLOGUE AFUA_4G09220)"/>
    <property type="match status" value="1"/>
</dbReference>
<keyword evidence="3 6" id="KW-0274">FAD</keyword>
<dbReference type="Gene3D" id="3.50.50.60">
    <property type="entry name" value="FAD/NAD(P)-binding domain"/>
    <property type="match status" value="2"/>
</dbReference>
<sequence length="409" mass="45555">MEEEVVVVIVGAGPSGLATSACLTLFSIPNIILEREDCSSSLWKKRTYDRLKLHLAKKFCYLPYMPHPSTTPTFISKKAFIKYMDDYVSNFKLSPNYFRSVESATYGDVTKRWHIEAKNTASNQKEVYVAEFLVVATGENSEGYIPRLPGLSSFRGEVIHSSEYKSGWKYHNKEVMVVGCGNSGMEIAFDLASHGAHTSIVVRSPVSSLSLSLSLVSKLGVPPACMHYFHVLNKEMVYLGMFLLKYLPISAVDPLIIFLANLMYGNLTKYGISRPEKGPFYLKATTGRSPVIDVGTVEKIKMGHIQVFPAISSIKENDVTFDNGKMHQYDAILFATGYKSTANNWLKDYSYCLNNDGMPKNTFPNHWKGQNGLYCAGMSKRGLFGVSMDAKAIASDIQMVINGKEKKPK</sequence>
<dbReference type="OMA" id="QRHVPYV"/>
<dbReference type="InterPro" id="IPR050982">
    <property type="entry name" value="Auxin_biosynth/cation_transpt"/>
</dbReference>
<gene>
    <name evidence="7" type="ORF">HHK36_004249</name>
</gene>
<evidence type="ECO:0000313" key="8">
    <source>
        <dbReference type="Proteomes" id="UP000655225"/>
    </source>
</evidence>
<protein>
    <recommendedName>
        <fullName evidence="6">Flavin-containing monooxygenase</fullName>
        <ecNumber evidence="6">1.-.-.-</ecNumber>
    </recommendedName>
</protein>
<keyword evidence="8" id="KW-1185">Reference proteome</keyword>
<dbReference type="Proteomes" id="UP000655225">
    <property type="component" value="Unassembled WGS sequence"/>
</dbReference>